<gene>
    <name evidence="2" type="ORF">N656DRAFT_77840</name>
</gene>
<evidence type="ECO:0000313" key="3">
    <source>
        <dbReference type="Proteomes" id="UP001302812"/>
    </source>
</evidence>
<keyword evidence="3" id="KW-1185">Reference proteome</keyword>
<reference evidence="2" key="1">
    <citation type="journal article" date="2023" name="Mol. Phylogenet. Evol.">
        <title>Genome-scale phylogeny and comparative genomics of the fungal order Sordariales.</title>
        <authorList>
            <person name="Hensen N."/>
            <person name="Bonometti L."/>
            <person name="Westerberg I."/>
            <person name="Brannstrom I.O."/>
            <person name="Guillou S."/>
            <person name="Cros-Aarteil S."/>
            <person name="Calhoun S."/>
            <person name="Haridas S."/>
            <person name="Kuo A."/>
            <person name="Mondo S."/>
            <person name="Pangilinan J."/>
            <person name="Riley R."/>
            <person name="LaButti K."/>
            <person name="Andreopoulos B."/>
            <person name="Lipzen A."/>
            <person name="Chen C."/>
            <person name="Yan M."/>
            <person name="Daum C."/>
            <person name="Ng V."/>
            <person name="Clum A."/>
            <person name="Steindorff A."/>
            <person name="Ohm R.A."/>
            <person name="Martin F."/>
            <person name="Silar P."/>
            <person name="Natvig D.O."/>
            <person name="Lalanne C."/>
            <person name="Gautier V."/>
            <person name="Ament-Velasquez S.L."/>
            <person name="Kruys A."/>
            <person name="Hutchinson M.I."/>
            <person name="Powell A.J."/>
            <person name="Barry K."/>
            <person name="Miller A.N."/>
            <person name="Grigoriev I.V."/>
            <person name="Debuchy R."/>
            <person name="Gladieux P."/>
            <person name="Hiltunen Thoren M."/>
            <person name="Johannesson H."/>
        </authorList>
    </citation>
    <scope>NUCLEOTIDE SEQUENCE</scope>
    <source>
        <strain evidence="2">CBS 508.74</strain>
    </source>
</reference>
<evidence type="ECO:0000313" key="2">
    <source>
        <dbReference type="EMBL" id="KAK4112827.1"/>
    </source>
</evidence>
<feature type="region of interest" description="Disordered" evidence="1">
    <location>
        <begin position="494"/>
        <end position="513"/>
    </location>
</feature>
<protein>
    <recommendedName>
        <fullName evidence="4">Ankyrin repeat protein</fullName>
    </recommendedName>
</protein>
<dbReference type="AlphaFoldDB" id="A0AAN6TE92"/>
<dbReference type="EMBL" id="MU853341">
    <property type="protein sequence ID" value="KAK4112827.1"/>
    <property type="molecule type" value="Genomic_DNA"/>
</dbReference>
<feature type="compositionally biased region" description="Acidic residues" evidence="1">
    <location>
        <begin position="574"/>
        <end position="588"/>
    </location>
</feature>
<name>A0AAN6TE92_9PEZI</name>
<comment type="caution">
    <text evidence="2">The sequence shown here is derived from an EMBL/GenBank/DDBJ whole genome shotgun (WGS) entry which is preliminary data.</text>
</comment>
<organism evidence="2 3">
    <name type="scientific">Canariomyces notabilis</name>
    <dbReference type="NCBI Taxonomy" id="2074819"/>
    <lineage>
        <taxon>Eukaryota</taxon>
        <taxon>Fungi</taxon>
        <taxon>Dikarya</taxon>
        <taxon>Ascomycota</taxon>
        <taxon>Pezizomycotina</taxon>
        <taxon>Sordariomycetes</taxon>
        <taxon>Sordariomycetidae</taxon>
        <taxon>Sordariales</taxon>
        <taxon>Chaetomiaceae</taxon>
        <taxon>Canariomyces</taxon>
    </lineage>
</organism>
<dbReference type="Proteomes" id="UP001302812">
    <property type="component" value="Unassembled WGS sequence"/>
</dbReference>
<dbReference type="GeneID" id="89939125"/>
<feature type="region of interest" description="Disordered" evidence="1">
    <location>
        <begin position="533"/>
        <end position="588"/>
    </location>
</feature>
<accession>A0AAN6TE92</accession>
<reference evidence="2" key="2">
    <citation type="submission" date="2023-05" db="EMBL/GenBank/DDBJ databases">
        <authorList>
            <consortium name="Lawrence Berkeley National Laboratory"/>
            <person name="Steindorff A."/>
            <person name="Hensen N."/>
            <person name="Bonometti L."/>
            <person name="Westerberg I."/>
            <person name="Brannstrom I.O."/>
            <person name="Guillou S."/>
            <person name="Cros-Aarteil S."/>
            <person name="Calhoun S."/>
            <person name="Haridas S."/>
            <person name="Kuo A."/>
            <person name="Mondo S."/>
            <person name="Pangilinan J."/>
            <person name="Riley R."/>
            <person name="Labutti K."/>
            <person name="Andreopoulos B."/>
            <person name="Lipzen A."/>
            <person name="Chen C."/>
            <person name="Yanf M."/>
            <person name="Daum C."/>
            <person name="Ng V."/>
            <person name="Clum A."/>
            <person name="Ohm R."/>
            <person name="Martin F."/>
            <person name="Silar P."/>
            <person name="Natvig D."/>
            <person name="Lalanne C."/>
            <person name="Gautier V."/>
            <person name="Ament-Velasquez S.L."/>
            <person name="Kruys A."/>
            <person name="Hutchinson M.I."/>
            <person name="Powell A.J."/>
            <person name="Barry K."/>
            <person name="Miller A.N."/>
            <person name="Grigoriev I.V."/>
            <person name="Debuchy R."/>
            <person name="Gladieux P."/>
            <person name="Thoren M.H."/>
            <person name="Johannesson H."/>
        </authorList>
    </citation>
    <scope>NUCLEOTIDE SEQUENCE</scope>
    <source>
        <strain evidence="2">CBS 508.74</strain>
    </source>
</reference>
<evidence type="ECO:0000256" key="1">
    <source>
        <dbReference type="SAM" id="MobiDB-lite"/>
    </source>
</evidence>
<evidence type="ECO:0008006" key="4">
    <source>
        <dbReference type="Google" id="ProtNLM"/>
    </source>
</evidence>
<sequence>MGSTPKPANAMDKMRLLRLTYRGKPDLHDDSDYKAQFKRDNPALYYKWFMDDERQNVRNVGFAQPNSVIHEAILTDDAELLTFLMQLGNFARDKTTRNGRMLWAQGGHGIELLMNLCIRSGAAECLKFLMDWTAKPGIPFKFDEKKLYERARDLAISTDPDIEPRIECLLLLDSLKPGNRAANAKADGLYGTLLSRAWSPGAVMQLADLLPPDTDFMPFVLANCRIRMRQPEIIRVLLNKIDRKLWNSLVMYKGRLATPMSMAAEGLHVNVMTMLLRKGVQPFEHHMAEGLISAGCNPLFAVVNQELPGKPEIQLPGGREVEDETMRKQLLRQWKSRVKPHASLMRTAVAMLVDAAKVDFTSHPHPHPAREDELTEMLDIAAISYIHTLRNFLLRNLPWQLPAEQASKLLVPVSDPLRRTTVWEAQNPIEPGLPTRGLPPTVTWRKGLSSGRLLREMLAEYGVELQPEFIDIWHILASANVVDEAERWLQVGSDRHSEGMPTDTRTQKGKQTGSWSSLDCLYDLIVAADRLPQTNMPLPSEGEATDAEQDVVAPAPEQLSAHTTEQLSVVDAAEVADGEESTSEDDKE</sequence>
<proteinExistence type="predicted"/>
<dbReference type="RefSeq" id="XP_064670397.1">
    <property type="nucleotide sequence ID" value="XM_064815000.1"/>
</dbReference>